<feature type="compositionally biased region" description="Polar residues" evidence="6">
    <location>
        <begin position="468"/>
        <end position="497"/>
    </location>
</feature>
<keyword evidence="4" id="KW-0505">Motor protein</keyword>
<dbReference type="Gene3D" id="3.40.850.10">
    <property type="entry name" value="Kinesin motor domain"/>
    <property type="match status" value="2"/>
</dbReference>
<dbReference type="InterPro" id="IPR027417">
    <property type="entry name" value="P-loop_NTPase"/>
</dbReference>
<evidence type="ECO:0000313" key="9">
    <source>
        <dbReference type="Proteomes" id="UP000436088"/>
    </source>
</evidence>
<dbReference type="SUPFAM" id="SSF52540">
    <property type="entry name" value="P-loop containing nucleoside triphosphate hydrolases"/>
    <property type="match status" value="1"/>
</dbReference>
<evidence type="ECO:0000256" key="6">
    <source>
        <dbReference type="SAM" id="MobiDB-lite"/>
    </source>
</evidence>
<dbReference type="GO" id="GO:0007018">
    <property type="term" value="P:microtubule-based movement"/>
    <property type="evidence" value="ECO:0007669"/>
    <property type="project" value="InterPro"/>
</dbReference>
<organism evidence="8 9">
    <name type="scientific">Hibiscus syriacus</name>
    <name type="common">Rose of Sharon</name>
    <dbReference type="NCBI Taxonomy" id="106335"/>
    <lineage>
        <taxon>Eukaryota</taxon>
        <taxon>Viridiplantae</taxon>
        <taxon>Streptophyta</taxon>
        <taxon>Embryophyta</taxon>
        <taxon>Tracheophyta</taxon>
        <taxon>Spermatophyta</taxon>
        <taxon>Magnoliopsida</taxon>
        <taxon>eudicotyledons</taxon>
        <taxon>Gunneridae</taxon>
        <taxon>Pentapetalae</taxon>
        <taxon>rosids</taxon>
        <taxon>malvids</taxon>
        <taxon>Malvales</taxon>
        <taxon>Malvaceae</taxon>
        <taxon>Malvoideae</taxon>
        <taxon>Hibiscus</taxon>
    </lineage>
</organism>
<feature type="region of interest" description="Disordered" evidence="6">
    <location>
        <begin position="379"/>
        <end position="414"/>
    </location>
</feature>
<evidence type="ECO:0000256" key="2">
    <source>
        <dbReference type="ARBA" id="ARBA00022490"/>
    </source>
</evidence>
<accession>A0A6A2YW07</accession>
<dbReference type="GO" id="GO:0007019">
    <property type="term" value="P:microtubule depolymerization"/>
    <property type="evidence" value="ECO:0007669"/>
    <property type="project" value="TreeGrafter"/>
</dbReference>
<dbReference type="Pfam" id="PF00225">
    <property type="entry name" value="Kinesin"/>
    <property type="match status" value="1"/>
</dbReference>
<reference evidence="8" key="1">
    <citation type="submission" date="2019-09" db="EMBL/GenBank/DDBJ databases">
        <title>Draft genome information of white flower Hibiscus syriacus.</title>
        <authorList>
            <person name="Kim Y.-M."/>
        </authorList>
    </citation>
    <scope>NUCLEOTIDE SEQUENCE [LARGE SCALE GENOMIC DNA]</scope>
    <source>
        <strain evidence="8">YM2019G1</strain>
    </source>
</reference>
<gene>
    <name evidence="8" type="ORF">F3Y22_tig00111206pilonHSYRG00059</name>
</gene>
<evidence type="ECO:0000256" key="1">
    <source>
        <dbReference type="ARBA" id="ARBA00004245"/>
    </source>
</evidence>
<comment type="caution">
    <text evidence="8">The sequence shown here is derived from an EMBL/GenBank/DDBJ whole genome shotgun (WGS) entry which is preliminary data.</text>
</comment>
<dbReference type="GO" id="GO:0005874">
    <property type="term" value="C:microtubule"/>
    <property type="evidence" value="ECO:0007669"/>
    <property type="project" value="UniProtKB-KW"/>
</dbReference>
<dbReference type="SMART" id="SM00129">
    <property type="entry name" value="KISc"/>
    <property type="match status" value="1"/>
</dbReference>
<evidence type="ECO:0000259" key="7">
    <source>
        <dbReference type="SMART" id="SM00129"/>
    </source>
</evidence>
<feature type="region of interest" description="Disordered" evidence="6">
    <location>
        <begin position="1"/>
        <end position="30"/>
    </location>
</feature>
<name>A0A6A2YW07_HIBSY</name>
<comment type="subcellular location">
    <subcellularLocation>
        <location evidence="1">Cytoplasm</location>
        <location evidence="1">Cytoskeleton</location>
    </subcellularLocation>
</comment>
<dbReference type="GO" id="GO:0016787">
    <property type="term" value="F:hydrolase activity"/>
    <property type="evidence" value="ECO:0007669"/>
    <property type="project" value="UniProtKB-KW"/>
</dbReference>
<protein>
    <submittedName>
        <fullName evidence="8">Adenine nucleotide alpha hydrolases-like superfamily protein</fullName>
    </submittedName>
</protein>
<feature type="region of interest" description="Disordered" evidence="6">
    <location>
        <begin position="461"/>
        <end position="541"/>
    </location>
</feature>
<dbReference type="GO" id="GO:0005524">
    <property type="term" value="F:ATP binding"/>
    <property type="evidence" value="ECO:0007669"/>
    <property type="project" value="InterPro"/>
</dbReference>
<dbReference type="Proteomes" id="UP000436088">
    <property type="component" value="Unassembled WGS sequence"/>
</dbReference>
<keyword evidence="3" id="KW-0493">Microtubule</keyword>
<evidence type="ECO:0000256" key="3">
    <source>
        <dbReference type="ARBA" id="ARBA00022701"/>
    </source>
</evidence>
<dbReference type="PANTHER" id="PTHR47971:SF8">
    <property type="entry name" value="KINESIN-LIKE PROTEIN"/>
    <property type="match status" value="1"/>
</dbReference>
<keyword evidence="5" id="KW-0206">Cytoskeleton</keyword>
<feature type="region of interest" description="Disordered" evidence="6">
    <location>
        <begin position="560"/>
        <end position="579"/>
    </location>
</feature>
<feature type="domain" description="Kinesin motor" evidence="7">
    <location>
        <begin position="151"/>
        <end position="386"/>
    </location>
</feature>
<proteinExistence type="predicted"/>
<evidence type="ECO:0000256" key="5">
    <source>
        <dbReference type="ARBA" id="ARBA00023212"/>
    </source>
</evidence>
<dbReference type="InterPro" id="IPR027640">
    <property type="entry name" value="Kinesin-like_fam"/>
</dbReference>
<dbReference type="EMBL" id="VEPZ02001267">
    <property type="protein sequence ID" value="KAE8683509.1"/>
    <property type="molecule type" value="Genomic_DNA"/>
</dbReference>
<dbReference type="PANTHER" id="PTHR47971">
    <property type="entry name" value="KINESIN-RELATED PROTEIN 6"/>
    <property type="match status" value="1"/>
</dbReference>
<evidence type="ECO:0000313" key="8">
    <source>
        <dbReference type="EMBL" id="KAE8683509.1"/>
    </source>
</evidence>
<dbReference type="GO" id="GO:0003777">
    <property type="term" value="F:microtubule motor activity"/>
    <property type="evidence" value="ECO:0007669"/>
    <property type="project" value="InterPro"/>
</dbReference>
<evidence type="ECO:0000256" key="4">
    <source>
        <dbReference type="ARBA" id="ARBA00023175"/>
    </source>
</evidence>
<feature type="compositionally biased region" description="Basic and acidic residues" evidence="6">
    <location>
        <begin position="561"/>
        <end position="571"/>
    </location>
</feature>
<keyword evidence="9" id="KW-1185">Reference proteome</keyword>
<sequence length="579" mass="64025">MKNLNFNGDSGLEPYTPTAQSTGGPATSDGFYSREFTGDLGAELLDLHAMDDTELLSEHAISEPFEPSPLIPGVNKTSENDFNGTTSWQQKVQRGAYTSASLFSTTGKRSAAQGKIMLLKLKLWYVSVSYLSYLSHPLRCEQKASFFRPKVRKRPLNNEVSRKEDGIVTVSENALTVHEPKLKSFLGLVEPFLALPLLGNSETEFKCDALLASALRAATSARNSSIISSREAIDASCSGKTFTMQPLPLRDVQDLVRFLHQPIYHNQIFKLKLCTRDGRQVCIVGLQEFEVSDVQIVKEYIERENATRSTGSTVANEESSRSHVILQLASRSIMRIEGAEINKSLLALKETVMISCISPNAASCEHTLNTLRYADRVKSLSKSGNPKKDKAMDSLPTSNKDASSASNPSVTADIEDVYERQTEVKFMDTSRRVVEKYVYTVGFDKQPSSFPSSYPFNWREESGMASGPTDSDGTEVNNSYGGSTSQRVYSSNPQNLAGTEENVQKMSPPGRKATREEKSKTGNWTTKDGNRRYDPEPPTDVNMNEILEEVEALIAAHRKGTKDTMEIDREAPNVSNVTL</sequence>
<dbReference type="InterPro" id="IPR036961">
    <property type="entry name" value="Kinesin_motor_dom_sf"/>
</dbReference>
<dbReference type="InterPro" id="IPR001752">
    <property type="entry name" value="Kinesin_motor_dom"/>
</dbReference>
<feature type="compositionally biased region" description="Polar residues" evidence="6">
    <location>
        <begin position="395"/>
        <end position="410"/>
    </location>
</feature>
<dbReference type="GO" id="GO:0008017">
    <property type="term" value="F:microtubule binding"/>
    <property type="evidence" value="ECO:0007669"/>
    <property type="project" value="InterPro"/>
</dbReference>
<keyword evidence="2" id="KW-0963">Cytoplasm</keyword>
<dbReference type="AlphaFoldDB" id="A0A6A2YW07"/>